<evidence type="ECO:0000313" key="3">
    <source>
        <dbReference type="EMBL" id="TDY52020.1"/>
    </source>
</evidence>
<dbReference type="PROSITE" id="PS50043">
    <property type="entry name" value="HTH_LUXR_2"/>
    <property type="match status" value="1"/>
</dbReference>
<accession>A0A4R8LYZ0</accession>
<dbReference type="Pfam" id="PF00196">
    <property type="entry name" value="GerE"/>
    <property type="match status" value="1"/>
</dbReference>
<dbReference type="SUPFAM" id="SSF46894">
    <property type="entry name" value="C-terminal effector domain of the bipartite response regulators"/>
    <property type="match status" value="1"/>
</dbReference>
<sequence>MEVRFPAHPERGNSGRSARKKGPSKEELRIRLQLAPFSLTKKETEITLLLLEGLKRDEILENCEITNNTLKTHIRQIYRKLSVTGRGDIPAKIGLA</sequence>
<dbReference type="GO" id="GO:0003677">
    <property type="term" value="F:DNA binding"/>
    <property type="evidence" value="ECO:0007669"/>
    <property type="project" value="InterPro"/>
</dbReference>
<dbReference type="EMBL" id="SORI01000046">
    <property type="protein sequence ID" value="TDY52020.1"/>
    <property type="molecule type" value="Genomic_DNA"/>
</dbReference>
<feature type="compositionally biased region" description="Basic and acidic residues" evidence="1">
    <location>
        <begin position="1"/>
        <end position="13"/>
    </location>
</feature>
<dbReference type="SMART" id="SM00421">
    <property type="entry name" value="HTH_LUXR"/>
    <property type="match status" value="1"/>
</dbReference>
<dbReference type="InterPro" id="IPR036388">
    <property type="entry name" value="WH-like_DNA-bd_sf"/>
</dbReference>
<comment type="caution">
    <text evidence="3">The sequence shown here is derived from an EMBL/GenBank/DDBJ whole genome shotgun (WGS) entry which is preliminary data.</text>
</comment>
<gene>
    <name evidence="3" type="ORF">C8D99_1466</name>
</gene>
<dbReference type="InterPro" id="IPR000792">
    <property type="entry name" value="Tscrpt_reg_LuxR_C"/>
</dbReference>
<feature type="domain" description="HTH luxR-type" evidence="2">
    <location>
        <begin position="32"/>
        <end position="96"/>
    </location>
</feature>
<evidence type="ECO:0000313" key="4">
    <source>
        <dbReference type="Proteomes" id="UP000295066"/>
    </source>
</evidence>
<feature type="region of interest" description="Disordered" evidence="1">
    <location>
        <begin position="1"/>
        <end position="26"/>
    </location>
</feature>
<dbReference type="AlphaFoldDB" id="A0A4R8LYZ0"/>
<protein>
    <submittedName>
        <fullName evidence="3">Regulatory LuxR family protein</fullName>
    </submittedName>
</protein>
<dbReference type="RefSeq" id="WP_166670239.1">
    <property type="nucleotide sequence ID" value="NZ_SORI01000046.1"/>
</dbReference>
<organism evidence="3 4">
    <name type="scientific">Aminivibrio pyruvatiphilus</name>
    <dbReference type="NCBI Taxonomy" id="1005740"/>
    <lineage>
        <taxon>Bacteria</taxon>
        <taxon>Thermotogati</taxon>
        <taxon>Synergistota</taxon>
        <taxon>Synergistia</taxon>
        <taxon>Synergistales</taxon>
        <taxon>Aminobacteriaceae</taxon>
        <taxon>Aminivibrio</taxon>
    </lineage>
</organism>
<evidence type="ECO:0000259" key="2">
    <source>
        <dbReference type="PROSITE" id="PS50043"/>
    </source>
</evidence>
<dbReference type="InterPro" id="IPR016032">
    <property type="entry name" value="Sig_transdc_resp-reg_C-effctor"/>
</dbReference>
<reference evidence="3 4" key="1">
    <citation type="submission" date="2019-03" db="EMBL/GenBank/DDBJ databases">
        <title>Genomic Encyclopedia of Type Strains, Phase IV (KMG-IV): sequencing the most valuable type-strain genomes for metagenomic binning, comparative biology and taxonomic classification.</title>
        <authorList>
            <person name="Goeker M."/>
        </authorList>
    </citation>
    <scope>NUCLEOTIDE SEQUENCE [LARGE SCALE GENOMIC DNA]</scope>
    <source>
        <strain evidence="3 4">DSM 25964</strain>
    </source>
</reference>
<proteinExistence type="predicted"/>
<dbReference type="Proteomes" id="UP000295066">
    <property type="component" value="Unassembled WGS sequence"/>
</dbReference>
<dbReference type="GO" id="GO:0006355">
    <property type="term" value="P:regulation of DNA-templated transcription"/>
    <property type="evidence" value="ECO:0007669"/>
    <property type="project" value="InterPro"/>
</dbReference>
<keyword evidence="4" id="KW-1185">Reference proteome</keyword>
<name>A0A4R8LYZ0_9BACT</name>
<evidence type="ECO:0000256" key="1">
    <source>
        <dbReference type="SAM" id="MobiDB-lite"/>
    </source>
</evidence>
<dbReference type="Gene3D" id="1.10.10.10">
    <property type="entry name" value="Winged helix-like DNA-binding domain superfamily/Winged helix DNA-binding domain"/>
    <property type="match status" value="1"/>
</dbReference>
<dbReference type="PRINTS" id="PR00038">
    <property type="entry name" value="HTHLUXR"/>
</dbReference>